<dbReference type="EMBL" id="CP106753">
    <property type="protein sequence ID" value="UXY16375.1"/>
    <property type="molecule type" value="Genomic_DNA"/>
</dbReference>
<dbReference type="PANTHER" id="PTHR38693:SF1">
    <property type="entry name" value="UBIQUINONE BIOSYNTHESIS ACCESSORY FACTOR UBIJ"/>
    <property type="match status" value="1"/>
</dbReference>
<feature type="domain" description="SCP2" evidence="3">
    <location>
        <begin position="6"/>
        <end position="94"/>
    </location>
</feature>
<dbReference type="Pfam" id="PF02036">
    <property type="entry name" value="SCP2"/>
    <property type="match status" value="1"/>
</dbReference>
<dbReference type="HAMAP" id="MF_02215">
    <property type="entry name" value="UbiJ"/>
    <property type="match status" value="1"/>
</dbReference>
<sequence>MLARLINRLLANDAATAAELARHAGRVLRLSFPALSDTLVITAQGHFAETRSPAEATLEVPLAFFIAFVFDRHSAQRQLHLEGDAELAASVGRALGGLRWDLAEELSQLVGDVAANRLVWLAGRIGGIPGAIGARMAQHLVEYWRDEAALLANAAGVNRYCTEVDRLRDDVARLEKRIDLLTKKPS</sequence>
<dbReference type="InterPro" id="IPR038989">
    <property type="entry name" value="UbiJ"/>
</dbReference>
<evidence type="ECO:0000313" key="5">
    <source>
        <dbReference type="Proteomes" id="UP001061302"/>
    </source>
</evidence>
<dbReference type="InterPro" id="IPR003033">
    <property type="entry name" value="SCP2_sterol-bd_dom"/>
</dbReference>
<evidence type="ECO:0000259" key="3">
    <source>
        <dbReference type="Pfam" id="PF02036"/>
    </source>
</evidence>
<organism evidence="4 5">
    <name type="scientific">Chitiniphilus purpureus</name>
    <dbReference type="NCBI Taxonomy" id="2981137"/>
    <lineage>
        <taxon>Bacteria</taxon>
        <taxon>Pseudomonadati</taxon>
        <taxon>Pseudomonadota</taxon>
        <taxon>Betaproteobacteria</taxon>
        <taxon>Neisseriales</taxon>
        <taxon>Chitinibacteraceae</taxon>
        <taxon>Chitiniphilus</taxon>
    </lineage>
</organism>
<reference evidence="4" key="1">
    <citation type="submission" date="2022-10" db="EMBL/GenBank/DDBJ databases">
        <title>Chitiniphilus purpureus sp. nov., a novel chitin-degrading bacterium isolated from crawfish pond sediment.</title>
        <authorList>
            <person name="Li K."/>
        </authorList>
    </citation>
    <scope>NUCLEOTIDE SEQUENCE</scope>
    <source>
        <strain evidence="4">CD1</strain>
    </source>
</reference>
<comment type="pathway">
    <text evidence="1">Cofactor biosynthesis; ubiquinone biosynthesis.</text>
</comment>
<gene>
    <name evidence="1" type="primary">ubiJ</name>
    <name evidence="4" type="ORF">N8I74_04970</name>
</gene>
<keyword evidence="1" id="KW-0963">Cytoplasm</keyword>
<proteinExistence type="inferred from homology"/>
<name>A0ABY6DPR6_9NEIS</name>
<feature type="coiled-coil region" evidence="2">
    <location>
        <begin position="157"/>
        <end position="184"/>
    </location>
</feature>
<dbReference type="PANTHER" id="PTHR38693">
    <property type="entry name" value="UBIQUINONE BIOSYNTHESIS PROTEIN UBIJ"/>
    <property type="match status" value="1"/>
</dbReference>
<dbReference type="RefSeq" id="WP_263125835.1">
    <property type="nucleotide sequence ID" value="NZ_CP106753.1"/>
</dbReference>
<keyword evidence="2" id="KW-0175">Coiled coil</keyword>
<keyword evidence="5" id="KW-1185">Reference proteome</keyword>
<comment type="subcellular location">
    <subcellularLocation>
        <location evidence="1">Cytoplasm</location>
    </subcellularLocation>
</comment>
<protein>
    <recommendedName>
        <fullName evidence="1">Ubiquinone biosynthesis accessory factor UbiJ</fullName>
    </recommendedName>
</protein>
<comment type="similarity">
    <text evidence="1">Belongs to the UbiJ family.</text>
</comment>
<keyword evidence="1" id="KW-0831">Ubiquinone biosynthesis</keyword>
<evidence type="ECO:0000313" key="4">
    <source>
        <dbReference type="EMBL" id="UXY16375.1"/>
    </source>
</evidence>
<comment type="function">
    <text evidence="1">Required for ubiquinone (coenzyme Q) biosynthesis. Binds hydrophobic ubiquinone biosynthetic intermediates via its SCP2 domain and is essential for the stability of the Ubi complex. May constitute a docking platform where Ubi enzymes assemble and access their SCP2-bound polyprenyl substrates.</text>
</comment>
<dbReference type="Proteomes" id="UP001061302">
    <property type="component" value="Chromosome"/>
</dbReference>
<accession>A0ABY6DPR6</accession>
<evidence type="ECO:0000256" key="1">
    <source>
        <dbReference type="HAMAP-Rule" id="MF_02215"/>
    </source>
</evidence>
<evidence type="ECO:0000256" key="2">
    <source>
        <dbReference type="SAM" id="Coils"/>
    </source>
</evidence>